<evidence type="ECO:0000256" key="1">
    <source>
        <dbReference type="SAM" id="MobiDB-lite"/>
    </source>
</evidence>
<organism evidence="2 3">
    <name type="scientific">Rickettsia bellii (strain RML369-C)</name>
    <dbReference type="NCBI Taxonomy" id="336407"/>
    <lineage>
        <taxon>Bacteria</taxon>
        <taxon>Pseudomonadati</taxon>
        <taxon>Pseudomonadota</taxon>
        <taxon>Alphaproteobacteria</taxon>
        <taxon>Rickettsiales</taxon>
        <taxon>Rickettsiaceae</taxon>
        <taxon>Rickettsieae</taxon>
        <taxon>Rickettsia</taxon>
        <taxon>belli group</taxon>
    </lineage>
</organism>
<dbReference type="AlphaFoldDB" id="Q1RJH3"/>
<reference evidence="2 3" key="1">
    <citation type="journal article" date="2006" name="PLoS Genet.">
        <title>Genome sequence of Rickettsia bellii illuminates the role of amoebae in gene exchanges between intracellular pathogens.</title>
        <authorList>
            <person name="Ogata H."/>
            <person name="La Scola B."/>
            <person name="Audic S."/>
            <person name="Renesto P."/>
            <person name="Blanc G."/>
            <person name="Robert C."/>
            <person name="Fournier P.-E."/>
            <person name="Claverie J.-M."/>
            <person name="Raoult D."/>
        </authorList>
    </citation>
    <scope>NUCLEOTIDE SEQUENCE [LARGE SCALE GENOMIC DNA]</scope>
    <source>
        <strain evidence="2 3">RML369-C</strain>
    </source>
</reference>
<dbReference type="KEGG" id="rbe:RBE_0410"/>
<accession>Q1RJH3</accession>
<evidence type="ECO:0000313" key="3">
    <source>
        <dbReference type="Proteomes" id="UP000001951"/>
    </source>
</evidence>
<dbReference type="EMBL" id="CP000087">
    <property type="protein sequence ID" value="ABE04491.1"/>
    <property type="molecule type" value="Genomic_DNA"/>
</dbReference>
<dbReference type="Proteomes" id="UP000001951">
    <property type="component" value="Chromosome"/>
</dbReference>
<proteinExistence type="predicted"/>
<dbReference type="AntiFam" id="ANF00011">
    <property type="entry name" value="tRNA translation"/>
</dbReference>
<name>Q1RJH3_RICBR</name>
<feature type="region of interest" description="Disordered" evidence="1">
    <location>
        <begin position="23"/>
        <end position="42"/>
    </location>
</feature>
<gene>
    <name evidence="2" type="ordered locus">RBE_0410</name>
</gene>
<protein>
    <submittedName>
        <fullName evidence="2">Uncharacterized protein</fullName>
    </submittedName>
</protein>
<evidence type="ECO:0000313" key="2">
    <source>
        <dbReference type="EMBL" id="ABE04491.1"/>
    </source>
</evidence>
<sequence>MEHMFFLEDLRKAENHCRNWWSQGESNPQPFECHSNALPTEL</sequence>
<dbReference type="HOGENOM" id="CLU_3257120_0_0_5"/>